<protein>
    <recommendedName>
        <fullName evidence="3">GNAT family N-acetyltransferase</fullName>
    </recommendedName>
</protein>
<gene>
    <name evidence="1" type="ORF">FHU33_0597</name>
</gene>
<accession>A0A543PAW9</accession>
<dbReference type="AlphaFoldDB" id="A0A543PAW9"/>
<comment type="caution">
    <text evidence="1">The sequence shown here is derived from an EMBL/GenBank/DDBJ whole genome shotgun (WGS) entry which is preliminary data.</text>
</comment>
<organism evidence="1 2">
    <name type="scientific">Blastococcus colisei</name>
    <dbReference type="NCBI Taxonomy" id="1564162"/>
    <lineage>
        <taxon>Bacteria</taxon>
        <taxon>Bacillati</taxon>
        <taxon>Actinomycetota</taxon>
        <taxon>Actinomycetes</taxon>
        <taxon>Geodermatophilales</taxon>
        <taxon>Geodermatophilaceae</taxon>
        <taxon>Blastococcus</taxon>
    </lineage>
</organism>
<evidence type="ECO:0000313" key="2">
    <source>
        <dbReference type="Proteomes" id="UP000319865"/>
    </source>
</evidence>
<evidence type="ECO:0000313" key="1">
    <source>
        <dbReference type="EMBL" id="TQN41234.1"/>
    </source>
</evidence>
<dbReference type="RefSeq" id="WP_281281606.1">
    <property type="nucleotide sequence ID" value="NZ_VFQE01000001.1"/>
</dbReference>
<keyword evidence="2" id="KW-1185">Reference proteome</keyword>
<dbReference type="Proteomes" id="UP000319865">
    <property type="component" value="Unassembled WGS sequence"/>
</dbReference>
<sequence>MHIRGAIDADWPVIHPIFDAIVTAGRTYAYPDGLYQELLPG</sequence>
<proteinExistence type="predicted"/>
<evidence type="ECO:0008006" key="3">
    <source>
        <dbReference type="Google" id="ProtNLM"/>
    </source>
</evidence>
<reference evidence="1 2" key="1">
    <citation type="submission" date="2019-06" db="EMBL/GenBank/DDBJ databases">
        <title>Sequencing the genomes of 1000 actinobacteria strains.</title>
        <authorList>
            <person name="Klenk H.-P."/>
        </authorList>
    </citation>
    <scope>NUCLEOTIDE SEQUENCE [LARGE SCALE GENOMIC DNA]</scope>
    <source>
        <strain evidence="1 2">DSM 46837</strain>
    </source>
</reference>
<dbReference type="EMBL" id="VFQE01000001">
    <property type="protein sequence ID" value="TQN41234.1"/>
    <property type="molecule type" value="Genomic_DNA"/>
</dbReference>
<name>A0A543PAW9_9ACTN</name>